<dbReference type="InterPro" id="IPR040256">
    <property type="entry name" value="At4g02000-like"/>
</dbReference>
<accession>A0ABS8VER0</accession>
<dbReference type="Proteomes" id="UP000823775">
    <property type="component" value="Unassembled WGS sequence"/>
</dbReference>
<evidence type="ECO:0000313" key="3">
    <source>
        <dbReference type="Proteomes" id="UP000823775"/>
    </source>
</evidence>
<keyword evidence="3" id="KW-1185">Reference proteome</keyword>
<dbReference type="Pfam" id="PF14111">
    <property type="entry name" value="DUF4283"/>
    <property type="match status" value="1"/>
</dbReference>
<reference evidence="2 3" key="1">
    <citation type="journal article" date="2021" name="BMC Genomics">
        <title>Datura genome reveals duplications of psychoactive alkaloid biosynthetic genes and high mutation rate following tissue culture.</title>
        <authorList>
            <person name="Rajewski A."/>
            <person name="Carter-House D."/>
            <person name="Stajich J."/>
            <person name="Litt A."/>
        </authorList>
    </citation>
    <scope>NUCLEOTIDE SEQUENCE [LARGE SCALE GENOMIC DNA]</scope>
    <source>
        <strain evidence="2">AR-01</strain>
    </source>
</reference>
<evidence type="ECO:0000259" key="1">
    <source>
        <dbReference type="Pfam" id="PF14111"/>
    </source>
</evidence>
<dbReference type="InterPro" id="IPR025558">
    <property type="entry name" value="DUF4283"/>
</dbReference>
<feature type="domain" description="DUF4283" evidence="1">
    <location>
        <begin position="39"/>
        <end position="106"/>
    </location>
</feature>
<gene>
    <name evidence="2" type="ORF">HAX54_033906</name>
</gene>
<protein>
    <recommendedName>
        <fullName evidence="1">DUF4283 domain-containing protein</fullName>
    </recommendedName>
</protein>
<comment type="caution">
    <text evidence="2">The sequence shown here is derived from an EMBL/GenBank/DDBJ whole genome shotgun (WGS) entry which is preliminary data.</text>
</comment>
<name>A0ABS8VER0_DATST</name>
<organism evidence="2 3">
    <name type="scientific">Datura stramonium</name>
    <name type="common">Jimsonweed</name>
    <name type="synonym">Common thornapple</name>
    <dbReference type="NCBI Taxonomy" id="4076"/>
    <lineage>
        <taxon>Eukaryota</taxon>
        <taxon>Viridiplantae</taxon>
        <taxon>Streptophyta</taxon>
        <taxon>Embryophyta</taxon>
        <taxon>Tracheophyta</taxon>
        <taxon>Spermatophyta</taxon>
        <taxon>Magnoliopsida</taxon>
        <taxon>eudicotyledons</taxon>
        <taxon>Gunneridae</taxon>
        <taxon>Pentapetalae</taxon>
        <taxon>asterids</taxon>
        <taxon>lamiids</taxon>
        <taxon>Solanales</taxon>
        <taxon>Solanaceae</taxon>
        <taxon>Solanoideae</taxon>
        <taxon>Datureae</taxon>
        <taxon>Datura</taxon>
    </lineage>
</organism>
<sequence length="162" mass="18940">MEEPRKELLAFQRKAVAIINGEPVVQWTEEEVKMMNVIENIQYAIVEKFNNVWPSLEEIRTIIPRECGIKRGCQIGHFRHRHVLIRCQLLEDFVAILARNAYYFKTKEGMMLQIRPLIYDEKIKVDEETTQTIAWVSFPNLMPTLFGKDTLFTLASVVGRTL</sequence>
<dbReference type="PANTHER" id="PTHR31286">
    <property type="entry name" value="GLYCINE-RICH CELL WALL STRUCTURAL PROTEIN 1.8-LIKE"/>
    <property type="match status" value="1"/>
</dbReference>
<dbReference type="PANTHER" id="PTHR31286:SF79">
    <property type="entry name" value="N-6 ADENINE-SPECIFIC DNA METHYLASE"/>
    <property type="match status" value="1"/>
</dbReference>
<proteinExistence type="predicted"/>
<dbReference type="EMBL" id="JACEIK010004356">
    <property type="protein sequence ID" value="MCD9645184.1"/>
    <property type="molecule type" value="Genomic_DNA"/>
</dbReference>
<evidence type="ECO:0000313" key="2">
    <source>
        <dbReference type="EMBL" id="MCD9645184.1"/>
    </source>
</evidence>